<dbReference type="InterPro" id="IPR027005">
    <property type="entry name" value="PMT-like"/>
</dbReference>
<evidence type="ECO:0000256" key="15">
    <source>
        <dbReference type="SAM" id="MobiDB-lite"/>
    </source>
</evidence>
<feature type="transmembrane region" description="Helical" evidence="16">
    <location>
        <begin position="738"/>
        <end position="760"/>
    </location>
</feature>
<dbReference type="PANTHER" id="PTHR10050">
    <property type="entry name" value="DOLICHYL-PHOSPHATE-MANNOSE--PROTEIN MANNOSYLTRANSFERASE"/>
    <property type="match status" value="1"/>
</dbReference>
<evidence type="ECO:0000256" key="4">
    <source>
        <dbReference type="ARBA" id="ARBA00012839"/>
    </source>
</evidence>
<evidence type="ECO:0000256" key="3">
    <source>
        <dbReference type="ARBA" id="ARBA00007222"/>
    </source>
</evidence>
<feature type="transmembrane region" description="Helical" evidence="16">
    <location>
        <begin position="767"/>
        <end position="786"/>
    </location>
</feature>
<comment type="catalytic activity">
    <reaction evidence="13">
        <text>a di-trans,poly-cis-dolichyl beta-D-mannosyl phosphate + L-threonyl-[protein] = 3-O-(alpha-D-mannosyl)-L-threonyl-[protein] + a di-trans,poly-cis-dolichyl phosphate + H(+)</text>
        <dbReference type="Rhea" id="RHEA:53396"/>
        <dbReference type="Rhea" id="RHEA-COMP:11060"/>
        <dbReference type="Rhea" id="RHEA-COMP:13547"/>
        <dbReference type="Rhea" id="RHEA-COMP:19498"/>
        <dbReference type="Rhea" id="RHEA-COMP:19501"/>
        <dbReference type="ChEBI" id="CHEBI:15378"/>
        <dbReference type="ChEBI" id="CHEBI:30013"/>
        <dbReference type="ChEBI" id="CHEBI:57683"/>
        <dbReference type="ChEBI" id="CHEBI:58211"/>
        <dbReference type="ChEBI" id="CHEBI:137323"/>
        <dbReference type="EC" id="2.4.1.109"/>
    </reaction>
</comment>
<dbReference type="InterPro" id="IPR032421">
    <property type="entry name" value="PMT_4TMC"/>
</dbReference>
<keyword evidence="6" id="KW-0808">Transferase</keyword>
<dbReference type="Pfam" id="PF02366">
    <property type="entry name" value="PMT"/>
    <property type="match status" value="1"/>
</dbReference>
<evidence type="ECO:0000256" key="9">
    <source>
        <dbReference type="ARBA" id="ARBA00022824"/>
    </source>
</evidence>
<dbReference type="GO" id="GO:0004169">
    <property type="term" value="F:dolichyl-phosphate-mannose-protein mannosyltransferase activity"/>
    <property type="evidence" value="ECO:0007669"/>
    <property type="project" value="UniProtKB-EC"/>
</dbReference>
<dbReference type="SUPFAM" id="SSF82109">
    <property type="entry name" value="MIR domain"/>
    <property type="match status" value="1"/>
</dbReference>
<evidence type="ECO:0000256" key="1">
    <source>
        <dbReference type="ARBA" id="ARBA00004477"/>
    </source>
</evidence>
<evidence type="ECO:0000256" key="13">
    <source>
        <dbReference type="ARBA" id="ARBA00045085"/>
    </source>
</evidence>
<keyword evidence="12" id="KW-0325">Glycoprotein</keyword>
<comment type="pathway">
    <text evidence="2">Protein modification; protein glycosylation.</text>
</comment>
<evidence type="ECO:0000256" key="8">
    <source>
        <dbReference type="ARBA" id="ARBA00022737"/>
    </source>
</evidence>
<protein>
    <recommendedName>
        <fullName evidence="4">dolichyl-phosphate-mannose--protein mannosyltransferase</fullName>
        <ecNumber evidence="4">2.4.1.109</ecNumber>
    </recommendedName>
</protein>
<proteinExistence type="inferred from homology"/>
<keyword evidence="7 16" id="KW-0812">Transmembrane</keyword>
<evidence type="ECO:0000256" key="6">
    <source>
        <dbReference type="ARBA" id="ARBA00022679"/>
    </source>
</evidence>
<dbReference type="EC" id="2.4.1.109" evidence="4"/>
<dbReference type="InterPro" id="IPR003342">
    <property type="entry name" value="ArnT-like_N"/>
</dbReference>
<feature type="region of interest" description="Disordered" evidence="15">
    <location>
        <begin position="29"/>
        <end position="100"/>
    </location>
</feature>
<evidence type="ECO:0000256" key="10">
    <source>
        <dbReference type="ARBA" id="ARBA00022989"/>
    </source>
</evidence>
<evidence type="ECO:0000256" key="16">
    <source>
        <dbReference type="SAM" id="Phobius"/>
    </source>
</evidence>
<feature type="transmembrane region" description="Helical" evidence="16">
    <location>
        <begin position="714"/>
        <end position="732"/>
    </location>
</feature>
<name>A0A061AQB4_RHOTO</name>
<comment type="subcellular location">
    <subcellularLocation>
        <location evidence="1">Endoplasmic reticulum membrane</location>
        <topology evidence="1">Multi-pass membrane protein</topology>
    </subcellularLocation>
</comment>
<evidence type="ECO:0000259" key="17">
    <source>
        <dbReference type="PROSITE" id="PS50919"/>
    </source>
</evidence>
<feature type="transmembrane region" description="Helical" evidence="16">
    <location>
        <begin position="256"/>
        <end position="276"/>
    </location>
</feature>
<evidence type="ECO:0000256" key="11">
    <source>
        <dbReference type="ARBA" id="ARBA00023136"/>
    </source>
</evidence>
<reference evidence="18" key="1">
    <citation type="journal article" date="2014" name="Genome Announc.">
        <title>Draft genome sequence of Rhodosporidium toruloides CECT1137, an oleaginous yeast of biotechnological interest.</title>
        <authorList>
            <person name="Morin N."/>
            <person name="Calcas X."/>
            <person name="Devillers H."/>
            <person name="Durrens P."/>
            <person name="Sherman D.J."/>
            <person name="Nicaud J.-M."/>
            <person name="Neuveglise C."/>
        </authorList>
    </citation>
    <scope>NUCLEOTIDE SEQUENCE</scope>
    <source>
        <strain evidence="18">CECT1137</strain>
    </source>
</reference>
<comment type="similarity">
    <text evidence="3">Belongs to the glycosyltransferase 39 family.</text>
</comment>
<keyword evidence="8" id="KW-0677">Repeat</keyword>
<dbReference type="SMART" id="SM00472">
    <property type="entry name" value="MIR"/>
    <property type="match status" value="3"/>
</dbReference>
<feature type="compositionally biased region" description="Low complexity" evidence="15">
    <location>
        <begin position="45"/>
        <end position="58"/>
    </location>
</feature>
<feature type="transmembrane region" description="Helical" evidence="16">
    <location>
        <begin position="352"/>
        <end position="376"/>
    </location>
</feature>
<feature type="domain" description="MIR" evidence="17">
    <location>
        <begin position="543"/>
        <end position="599"/>
    </location>
</feature>
<keyword evidence="9" id="KW-0256">Endoplasmic reticulum</keyword>
<dbReference type="Gene3D" id="2.80.10.50">
    <property type="match status" value="1"/>
</dbReference>
<feature type="transmembrane region" description="Helical" evidence="16">
    <location>
        <begin position="205"/>
        <end position="226"/>
    </location>
</feature>
<dbReference type="InterPro" id="IPR036300">
    <property type="entry name" value="MIR_dom_sf"/>
</dbReference>
<dbReference type="Pfam" id="PF16192">
    <property type="entry name" value="PMT_4TMC"/>
    <property type="match status" value="1"/>
</dbReference>
<gene>
    <name evidence="18" type="ORF">RHTO0S_04e08746g</name>
</gene>
<feature type="domain" description="MIR" evidence="17">
    <location>
        <begin position="474"/>
        <end position="533"/>
    </location>
</feature>
<feature type="transmembrane region" description="Helical" evidence="16">
    <location>
        <begin position="169"/>
        <end position="185"/>
    </location>
</feature>
<dbReference type="PANTHER" id="PTHR10050:SF50">
    <property type="entry name" value="DOLICHYL-PHOSPHATE-MANNOSE--PROTEIN MANNOSYLTRANSFERASE 1-RELATED"/>
    <property type="match status" value="1"/>
</dbReference>
<evidence type="ECO:0000256" key="14">
    <source>
        <dbReference type="ARBA" id="ARBA00045102"/>
    </source>
</evidence>
<feature type="region of interest" description="Disordered" evidence="15">
    <location>
        <begin position="854"/>
        <end position="873"/>
    </location>
</feature>
<sequence>MKSTFAANDEDEVGSAPALPVALVQAWKRATAPMEPLRARRTLDRPTTPTRPSDTTPSVTQYPPDPYSAKVPLTNRRRKPSLSDRTGSPDGKRARRDAPASLWSRVGGGLDVVQPGENRVLAGLILLGSVVRLWKIGRPSSVVFDEVHFGGFANKYIQSRFFMDVHPPLAKLLITLVAFVSGFKGGSFDFKDIGREYGPENVPYIAMRLLPATLGLALIPLAYLTLRALQLRPATALLGSLFIMFENGLITQSRFILLDSPLIFFTALSVFFWVGFSNENDVPRDRGGRVGPFSRRWWVWLTLTGLALGAVVSCKWVGLFTIATVGVYTIVQLWNLLGDLRVPIPLLARHFLARAVCLIAVPVVFYISMFAIHFAVLSNSGEGDGFMSSEFQHTLRGHGMEDTFADVMIGSRVTIRHVHTQGGYLHSHPSTYPGGSKQQQITLYPHRDDNNVWLVLNATADTAAIPDPEHHAPPAPVPDHTTLVFHHPSTHKKLHSHDIRAPITEVDYQNEVSGYGFEGFEGDANDHWVLEIDQAESDGRVAKKQLETLRTKFRLRHLLTGCYLFSHKVKLPDWGFEQQEVTCNKNPSRENALWYVETNVHPMLPADAKKVNYRRPSFLAKFVELQAVMWQTNQGLTDRHAYDSRPHSWPLLLRGINFWVKDHRQIYLIGNPFVWALSTIAVLSYVAIRGLLILRAQRGYKDFANSQVVFYERVATFLFSGWFLHYFPFFLMGRQLFLHHYFPALYFALLLVATSFDFATARLKPRLRLYITGVLVFAAVGAWWYLSPLAYAGVWTRSQCESAKKLGRNWDFSCADFHERKSDYYPHPDAVATTATSSDGATSLAPAVQPGRAGFEPVEKAPASGVGAPPHLPPVEKLAEAVWDAERDGPLFEHGVEAGEKPKKEEEQMTTSVVLNQPAEAPGAHPEDEGVAIPAAAEGTTALPVKAIVQADEAGGGKAAGPDAEVEAEAEKKVGKTGDHEHEDVEVHEAEADVDALEHEQEQDAEDLVDEEH</sequence>
<keyword evidence="11 16" id="KW-0472">Membrane</keyword>
<accession>A0A061AQB4</accession>
<organism evidence="18">
    <name type="scientific">Rhodotorula toruloides</name>
    <name type="common">Yeast</name>
    <name type="synonym">Rhodosporidium toruloides</name>
    <dbReference type="NCBI Taxonomy" id="5286"/>
    <lineage>
        <taxon>Eukaryota</taxon>
        <taxon>Fungi</taxon>
        <taxon>Dikarya</taxon>
        <taxon>Basidiomycota</taxon>
        <taxon>Pucciniomycotina</taxon>
        <taxon>Microbotryomycetes</taxon>
        <taxon>Sporidiobolales</taxon>
        <taxon>Sporidiobolaceae</taxon>
        <taxon>Rhodotorula</taxon>
    </lineage>
</organism>
<dbReference type="AlphaFoldDB" id="A0A061AQB4"/>
<dbReference type="OrthoDB" id="292747at2759"/>
<evidence type="ECO:0000313" key="18">
    <source>
        <dbReference type="EMBL" id="CDR39755.1"/>
    </source>
</evidence>
<feature type="compositionally biased region" description="Basic and acidic residues" evidence="15">
    <location>
        <begin position="969"/>
        <end position="1002"/>
    </location>
</feature>
<comment type="catalytic activity">
    <reaction evidence="14">
        <text>a di-trans,poly-cis-dolichyl beta-D-mannosyl phosphate + L-seryl-[protein] = 3-O-(alpha-D-mannosyl)-L-seryl-[protein] + a di-trans,poly-cis-dolichyl phosphate + H(+)</text>
        <dbReference type="Rhea" id="RHEA:17377"/>
        <dbReference type="Rhea" id="RHEA-COMP:9863"/>
        <dbReference type="Rhea" id="RHEA-COMP:13546"/>
        <dbReference type="Rhea" id="RHEA-COMP:19498"/>
        <dbReference type="Rhea" id="RHEA-COMP:19501"/>
        <dbReference type="ChEBI" id="CHEBI:15378"/>
        <dbReference type="ChEBI" id="CHEBI:29999"/>
        <dbReference type="ChEBI" id="CHEBI:57683"/>
        <dbReference type="ChEBI" id="CHEBI:58211"/>
        <dbReference type="ChEBI" id="CHEBI:137321"/>
        <dbReference type="EC" id="2.4.1.109"/>
    </reaction>
</comment>
<feature type="transmembrane region" description="Helical" evidence="16">
    <location>
        <begin position="297"/>
        <end position="313"/>
    </location>
</feature>
<evidence type="ECO:0000256" key="12">
    <source>
        <dbReference type="ARBA" id="ARBA00023180"/>
    </source>
</evidence>
<dbReference type="PROSITE" id="PS50919">
    <property type="entry name" value="MIR"/>
    <property type="match status" value="3"/>
</dbReference>
<feature type="compositionally biased region" description="Acidic residues" evidence="15">
    <location>
        <begin position="1003"/>
        <end position="1013"/>
    </location>
</feature>
<feature type="transmembrane region" description="Helical" evidence="16">
    <location>
        <begin position="673"/>
        <end position="694"/>
    </location>
</feature>
<dbReference type="InterPro" id="IPR016093">
    <property type="entry name" value="MIR_motif"/>
</dbReference>
<dbReference type="Pfam" id="PF02815">
    <property type="entry name" value="MIR"/>
    <property type="match status" value="1"/>
</dbReference>
<dbReference type="CDD" id="cd23283">
    <property type="entry name" value="beta-trefoil_MIR_PMT1-like"/>
    <property type="match status" value="1"/>
</dbReference>
<feature type="region of interest" description="Disordered" evidence="15">
    <location>
        <begin position="954"/>
        <end position="1013"/>
    </location>
</feature>
<evidence type="ECO:0000256" key="7">
    <source>
        <dbReference type="ARBA" id="ARBA00022692"/>
    </source>
</evidence>
<feature type="domain" description="MIR" evidence="17">
    <location>
        <begin position="404"/>
        <end position="458"/>
    </location>
</feature>
<keyword evidence="5" id="KW-0328">Glycosyltransferase</keyword>
<dbReference type="FunFam" id="2.80.10.50:FF:000034">
    <property type="entry name" value="Dolichyl-phosphate-mannose-protein mannosyltransferase 1"/>
    <property type="match status" value="1"/>
</dbReference>
<dbReference type="GO" id="GO:0031502">
    <property type="term" value="C:dolichyl-phosphate-mannose-protein mannosyltransferase complex"/>
    <property type="evidence" value="ECO:0007669"/>
    <property type="project" value="UniProtKB-ARBA"/>
</dbReference>
<dbReference type="UniPathway" id="UPA00378"/>
<evidence type="ECO:0000256" key="5">
    <source>
        <dbReference type="ARBA" id="ARBA00022676"/>
    </source>
</evidence>
<evidence type="ECO:0000256" key="2">
    <source>
        <dbReference type="ARBA" id="ARBA00004922"/>
    </source>
</evidence>
<dbReference type="EMBL" id="LK052939">
    <property type="protein sequence ID" value="CDR39755.1"/>
    <property type="molecule type" value="Genomic_DNA"/>
</dbReference>
<feature type="transmembrane region" description="Helical" evidence="16">
    <location>
        <begin position="233"/>
        <end position="250"/>
    </location>
</feature>
<keyword evidence="10 16" id="KW-1133">Transmembrane helix</keyword>